<feature type="transmembrane region" description="Helical" evidence="1">
    <location>
        <begin position="121"/>
        <end position="139"/>
    </location>
</feature>
<reference evidence="2 3" key="1">
    <citation type="submission" date="2019-12" db="EMBL/GenBank/DDBJ databases">
        <title>The draft genomic sequence of strain Chitinophaga oryziterrae JCM 16595.</title>
        <authorList>
            <person name="Zhang X."/>
        </authorList>
    </citation>
    <scope>NUCLEOTIDE SEQUENCE [LARGE SCALE GENOMIC DNA]</scope>
    <source>
        <strain evidence="2 3">JCM 16595</strain>
    </source>
</reference>
<dbReference type="OrthoDB" id="836646at2"/>
<protein>
    <submittedName>
        <fullName evidence="2">Uncharacterized protein</fullName>
    </submittedName>
</protein>
<evidence type="ECO:0000256" key="1">
    <source>
        <dbReference type="SAM" id="Phobius"/>
    </source>
</evidence>
<evidence type="ECO:0000313" key="2">
    <source>
        <dbReference type="EMBL" id="MVT39075.1"/>
    </source>
</evidence>
<comment type="caution">
    <text evidence="2">The sequence shown here is derived from an EMBL/GenBank/DDBJ whole genome shotgun (WGS) entry which is preliminary data.</text>
</comment>
<keyword evidence="1" id="KW-0472">Membrane</keyword>
<organism evidence="2 3">
    <name type="scientific">Chitinophaga oryziterrae</name>
    <dbReference type="NCBI Taxonomy" id="1031224"/>
    <lineage>
        <taxon>Bacteria</taxon>
        <taxon>Pseudomonadati</taxon>
        <taxon>Bacteroidota</taxon>
        <taxon>Chitinophagia</taxon>
        <taxon>Chitinophagales</taxon>
        <taxon>Chitinophagaceae</taxon>
        <taxon>Chitinophaga</taxon>
    </lineage>
</organism>
<keyword evidence="3" id="KW-1185">Reference proteome</keyword>
<accession>A0A6N8J1I6</accession>
<sequence>MNDYCQPATTLVNFHQSDYHNADSLLNNDTVLSRSLSVHSIMMSNVTGTLPLIKRLLTNIKDTSLEGRVRGMQMQQQLQQEMAIARLEIESISAELDCEAERTNRIINYLNNKGSKRTNRLTVAAIITGSVTTLIPIIIKSSRPQNAAVITGAGISLLIGIAALKPNPNIVKLTYERNLLSDIWYGPNQSTVFPEFIWLMLTQKEFNHDQQISVRENMKKRWMNLEFNKGSIDPETEKLLFAHGGAFTSDDLQTRYNLLKQTQAAIMLMSKDVEAFLTDINKQF</sequence>
<gene>
    <name evidence="2" type="ORF">GO495_00645</name>
</gene>
<keyword evidence="1" id="KW-0812">Transmembrane</keyword>
<evidence type="ECO:0000313" key="3">
    <source>
        <dbReference type="Proteomes" id="UP000468388"/>
    </source>
</evidence>
<name>A0A6N8J1I6_9BACT</name>
<dbReference type="EMBL" id="WRXO01000001">
    <property type="protein sequence ID" value="MVT39075.1"/>
    <property type="molecule type" value="Genomic_DNA"/>
</dbReference>
<dbReference type="Proteomes" id="UP000468388">
    <property type="component" value="Unassembled WGS sequence"/>
</dbReference>
<dbReference type="RefSeq" id="WP_157297779.1">
    <property type="nucleotide sequence ID" value="NZ_BAAAZB010000005.1"/>
</dbReference>
<keyword evidence="1" id="KW-1133">Transmembrane helix</keyword>
<proteinExistence type="predicted"/>
<dbReference type="AlphaFoldDB" id="A0A6N8J1I6"/>
<feature type="transmembrane region" description="Helical" evidence="1">
    <location>
        <begin position="145"/>
        <end position="164"/>
    </location>
</feature>